<dbReference type="PROSITE" id="PS51257">
    <property type="entry name" value="PROKAR_LIPOPROTEIN"/>
    <property type="match status" value="1"/>
</dbReference>
<dbReference type="GO" id="GO:0016020">
    <property type="term" value="C:membrane"/>
    <property type="evidence" value="ECO:0007669"/>
    <property type="project" value="UniProtKB-UniRule"/>
</dbReference>
<comment type="caution">
    <text evidence="4">The sequence shown here is derived from an EMBL/GenBank/DDBJ whole genome shotgun (WGS) entry which is preliminary data.</text>
</comment>
<dbReference type="InterPro" id="IPR006665">
    <property type="entry name" value="OmpA-like"/>
</dbReference>
<feature type="chain" id="PRO_5037733096" description="OmpA-like domain-containing protein" evidence="2">
    <location>
        <begin position="26"/>
        <end position="200"/>
    </location>
</feature>
<dbReference type="PANTHER" id="PTHR30329">
    <property type="entry name" value="STATOR ELEMENT OF FLAGELLAR MOTOR COMPLEX"/>
    <property type="match status" value="1"/>
</dbReference>
<dbReference type="PROSITE" id="PS51123">
    <property type="entry name" value="OMPA_2"/>
    <property type="match status" value="1"/>
</dbReference>
<dbReference type="CDD" id="cd07185">
    <property type="entry name" value="OmpA_C-like"/>
    <property type="match status" value="1"/>
</dbReference>
<accession>A0A917GQT0</accession>
<dbReference type="Gene3D" id="3.30.1330.60">
    <property type="entry name" value="OmpA-like domain"/>
    <property type="match status" value="1"/>
</dbReference>
<evidence type="ECO:0000259" key="3">
    <source>
        <dbReference type="PROSITE" id="PS51123"/>
    </source>
</evidence>
<name>A0A917GQT0_9FLAO</name>
<dbReference type="EMBL" id="BMFQ01000003">
    <property type="protein sequence ID" value="GGG53853.1"/>
    <property type="molecule type" value="Genomic_DNA"/>
</dbReference>
<reference evidence="4" key="1">
    <citation type="journal article" date="2014" name="Int. J. Syst. Evol. Microbiol.">
        <title>Complete genome sequence of Corynebacterium casei LMG S-19264T (=DSM 44701T), isolated from a smear-ripened cheese.</title>
        <authorList>
            <consortium name="US DOE Joint Genome Institute (JGI-PGF)"/>
            <person name="Walter F."/>
            <person name="Albersmeier A."/>
            <person name="Kalinowski J."/>
            <person name="Ruckert C."/>
        </authorList>
    </citation>
    <scope>NUCLEOTIDE SEQUENCE</scope>
    <source>
        <strain evidence="4">CGMCC 1.12751</strain>
    </source>
</reference>
<dbReference type="RefSeq" id="WP_188465558.1">
    <property type="nucleotide sequence ID" value="NZ_BMFQ01000003.1"/>
</dbReference>
<dbReference type="Pfam" id="PF00691">
    <property type="entry name" value="OmpA"/>
    <property type="match status" value="1"/>
</dbReference>
<feature type="domain" description="OmpA-like" evidence="3">
    <location>
        <begin position="74"/>
        <end position="198"/>
    </location>
</feature>
<evidence type="ECO:0000256" key="1">
    <source>
        <dbReference type="PROSITE-ProRule" id="PRU00473"/>
    </source>
</evidence>
<dbReference type="AlphaFoldDB" id="A0A917GQT0"/>
<dbReference type="InterPro" id="IPR050330">
    <property type="entry name" value="Bact_OuterMem_StrucFunc"/>
</dbReference>
<gene>
    <name evidence="4" type="ORF">GCM10010976_26030</name>
</gene>
<keyword evidence="1" id="KW-0472">Membrane</keyword>
<organism evidence="4 5">
    <name type="scientific">Bizionia arctica</name>
    <dbReference type="NCBI Taxonomy" id="1495645"/>
    <lineage>
        <taxon>Bacteria</taxon>
        <taxon>Pseudomonadati</taxon>
        <taxon>Bacteroidota</taxon>
        <taxon>Flavobacteriia</taxon>
        <taxon>Flavobacteriales</taxon>
        <taxon>Flavobacteriaceae</taxon>
        <taxon>Bizionia</taxon>
    </lineage>
</organism>
<reference evidence="4" key="2">
    <citation type="submission" date="2020-09" db="EMBL/GenBank/DDBJ databases">
        <authorList>
            <person name="Sun Q."/>
            <person name="Zhou Y."/>
        </authorList>
    </citation>
    <scope>NUCLEOTIDE SEQUENCE</scope>
    <source>
        <strain evidence="4">CGMCC 1.12751</strain>
    </source>
</reference>
<dbReference type="InterPro" id="IPR036737">
    <property type="entry name" value="OmpA-like_sf"/>
</dbReference>
<dbReference type="PANTHER" id="PTHR30329:SF21">
    <property type="entry name" value="LIPOPROTEIN YIAD-RELATED"/>
    <property type="match status" value="1"/>
</dbReference>
<dbReference type="Proteomes" id="UP000625976">
    <property type="component" value="Unassembled WGS sequence"/>
</dbReference>
<evidence type="ECO:0000313" key="4">
    <source>
        <dbReference type="EMBL" id="GGG53853.1"/>
    </source>
</evidence>
<feature type="signal peptide" evidence="2">
    <location>
        <begin position="1"/>
        <end position="25"/>
    </location>
</feature>
<dbReference type="SUPFAM" id="SSF103088">
    <property type="entry name" value="OmpA-like"/>
    <property type="match status" value="1"/>
</dbReference>
<evidence type="ECO:0000256" key="2">
    <source>
        <dbReference type="SAM" id="SignalP"/>
    </source>
</evidence>
<dbReference type="PRINTS" id="PR01023">
    <property type="entry name" value="NAFLGMOTY"/>
</dbReference>
<evidence type="ECO:0000313" key="5">
    <source>
        <dbReference type="Proteomes" id="UP000625976"/>
    </source>
</evidence>
<sequence>MKFTKKLLGLFLFSIALLVSSCVSKKTYTDQVQQTDAAVQTVNVYAALNQQLTAALIGDQAQIASNEIQITELKDQLKVTLVNSIVFSEGGYEVNAAGKIALAKIAPSLSKLSGQQIVVQGFTDNESIGPVLAKKYATNLELSSARADNVAEYLISKGVPSSIISGQGFGEQRPVAPNDSEANKAKNRRVEIIVKAYTQQ</sequence>
<proteinExistence type="predicted"/>
<keyword evidence="5" id="KW-1185">Reference proteome</keyword>
<protein>
    <recommendedName>
        <fullName evidence="3">OmpA-like domain-containing protein</fullName>
    </recommendedName>
</protein>
<keyword evidence="2" id="KW-0732">Signal</keyword>